<evidence type="ECO:0000313" key="5">
    <source>
        <dbReference type="EMBL" id="KAJ8502048.1"/>
    </source>
</evidence>
<dbReference type="AlphaFoldDB" id="A0AAD7U3Q9"/>
<dbReference type="Gene3D" id="2.40.40.10">
    <property type="entry name" value="RlpA-like domain"/>
    <property type="match status" value="1"/>
</dbReference>
<keyword evidence="4" id="KW-0732">Signal</keyword>
<keyword evidence="6" id="KW-1185">Reference proteome</keyword>
<evidence type="ECO:0000256" key="3">
    <source>
        <dbReference type="ARBA" id="ARBA00022525"/>
    </source>
</evidence>
<dbReference type="Proteomes" id="UP001215151">
    <property type="component" value="Unassembled WGS sequence"/>
</dbReference>
<feature type="signal peptide" evidence="4">
    <location>
        <begin position="1"/>
        <end position="22"/>
    </location>
</feature>
<dbReference type="Pfam" id="PF07249">
    <property type="entry name" value="Cerato-platanin"/>
    <property type="match status" value="1"/>
</dbReference>
<evidence type="ECO:0000256" key="2">
    <source>
        <dbReference type="ARBA" id="ARBA00010421"/>
    </source>
</evidence>
<dbReference type="InterPro" id="IPR036908">
    <property type="entry name" value="RlpA-like_sf"/>
</dbReference>
<reference evidence="5" key="1">
    <citation type="submission" date="2022-11" db="EMBL/GenBank/DDBJ databases">
        <title>Genome Sequence of Cubamyces cubensis.</title>
        <authorList>
            <person name="Buettner E."/>
        </authorList>
    </citation>
    <scope>NUCLEOTIDE SEQUENCE</scope>
    <source>
        <strain evidence="5">MPL-01</strain>
    </source>
</reference>
<feature type="chain" id="PRO_5042197563" description="Cerato-platanin" evidence="4">
    <location>
        <begin position="23"/>
        <end position="144"/>
    </location>
</feature>
<keyword evidence="3" id="KW-0964">Secreted</keyword>
<comment type="subcellular location">
    <subcellularLocation>
        <location evidence="1">Secreted</location>
    </subcellularLocation>
</comment>
<evidence type="ECO:0008006" key="7">
    <source>
        <dbReference type="Google" id="ProtNLM"/>
    </source>
</evidence>
<gene>
    <name evidence="5" type="ORF">ONZ51_g185</name>
</gene>
<evidence type="ECO:0000256" key="4">
    <source>
        <dbReference type="SAM" id="SignalP"/>
    </source>
</evidence>
<dbReference type="InterPro" id="IPR010829">
    <property type="entry name" value="Cerato-platanin"/>
</dbReference>
<evidence type="ECO:0000313" key="6">
    <source>
        <dbReference type="Proteomes" id="UP001215151"/>
    </source>
</evidence>
<dbReference type="CDD" id="cd22778">
    <property type="entry name" value="DPBB_CEPL-like"/>
    <property type="match status" value="1"/>
</dbReference>
<dbReference type="SUPFAM" id="SSF50685">
    <property type="entry name" value="Barwin-like endoglucanases"/>
    <property type="match status" value="1"/>
</dbReference>
<organism evidence="5 6">
    <name type="scientific">Trametes cubensis</name>
    <dbReference type="NCBI Taxonomy" id="1111947"/>
    <lineage>
        <taxon>Eukaryota</taxon>
        <taxon>Fungi</taxon>
        <taxon>Dikarya</taxon>
        <taxon>Basidiomycota</taxon>
        <taxon>Agaricomycotina</taxon>
        <taxon>Agaricomycetes</taxon>
        <taxon>Polyporales</taxon>
        <taxon>Polyporaceae</taxon>
        <taxon>Trametes</taxon>
    </lineage>
</organism>
<proteinExistence type="inferred from homology"/>
<protein>
    <recommendedName>
        <fullName evidence="7">Cerato-platanin</fullName>
    </recommendedName>
</protein>
<evidence type="ECO:0000256" key="1">
    <source>
        <dbReference type="ARBA" id="ARBA00004613"/>
    </source>
</evidence>
<accession>A0AAD7U3Q9</accession>
<dbReference type="EMBL" id="JAPEVG010000002">
    <property type="protein sequence ID" value="KAJ8502048.1"/>
    <property type="molecule type" value="Genomic_DNA"/>
</dbReference>
<comment type="similarity">
    <text evidence="2">Belongs to the cerato-platanin family.</text>
</comment>
<name>A0AAD7U3Q9_9APHY</name>
<comment type="caution">
    <text evidence="5">The sequence shown here is derived from an EMBL/GenBank/DDBJ whole genome shotgun (WGS) entry which is preliminary data.</text>
</comment>
<sequence length="144" mass="15170">MQFTSLAALIAAAAALATSTVATKVTWDSVYDNRKGDLNTVACSDGKNGLITKGYTTFGSLPDFPYIGGASAVTGWNSTGCATCWKLTYKDKSIEILAIDHADEGFNISQEAMLELAGTDGVNAGEIDADEIKLTNIQCGIQDY</sequence>
<dbReference type="GO" id="GO:0005576">
    <property type="term" value="C:extracellular region"/>
    <property type="evidence" value="ECO:0007669"/>
    <property type="project" value="UniProtKB-SubCell"/>
</dbReference>